<accession>A0A444Z399</accession>
<dbReference type="PANTHER" id="PTHR18919">
    <property type="entry name" value="ACETYL-COA C-ACYLTRANSFERASE"/>
    <property type="match status" value="1"/>
</dbReference>
<evidence type="ECO:0000256" key="1">
    <source>
        <dbReference type="ARBA" id="ARBA00010982"/>
    </source>
</evidence>
<organism evidence="5 6">
    <name type="scientific">Arachis hypogaea</name>
    <name type="common">Peanut</name>
    <dbReference type="NCBI Taxonomy" id="3818"/>
    <lineage>
        <taxon>Eukaryota</taxon>
        <taxon>Viridiplantae</taxon>
        <taxon>Streptophyta</taxon>
        <taxon>Embryophyta</taxon>
        <taxon>Tracheophyta</taxon>
        <taxon>Spermatophyta</taxon>
        <taxon>Magnoliopsida</taxon>
        <taxon>eudicotyledons</taxon>
        <taxon>Gunneridae</taxon>
        <taxon>Pentapetalae</taxon>
        <taxon>rosids</taxon>
        <taxon>fabids</taxon>
        <taxon>Fabales</taxon>
        <taxon>Fabaceae</taxon>
        <taxon>Papilionoideae</taxon>
        <taxon>50 kb inversion clade</taxon>
        <taxon>dalbergioids sensu lato</taxon>
        <taxon>Dalbergieae</taxon>
        <taxon>Pterocarpus clade</taxon>
        <taxon>Arachis</taxon>
    </lineage>
</organism>
<dbReference type="GO" id="GO:0003985">
    <property type="term" value="F:acetyl-CoA C-acetyltransferase activity"/>
    <property type="evidence" value="ECO:0007669"/>
    <property type="project" value="TreeGrafter"/>
</dbReference>
<dbReference type="PANTHER" id="PTHR18919:SF161">
    <property type="entry name" value="ACETYL-COA ACETYLTRANSFERASE 2"/>
    <property type="match status" value="1"/>
</dbReference>
<evidence type="ECO:0000256" key="3">
    <source>
        <dbReference type="ARBA" id="ARBA00023315"/>
    </source>
</evidence>
<protein>
    <recommendedName>
        <fullName evidence="4">Thiolase C-terminal domain-containing protein</fullName>
    </recommendedName>
</protein>
<dbReference type="InterPro" id="IPR020613">
    <property type="entry name" value="Thiolase_CS"/>
</dbReference>
<dbReference type="EMBL" id="SDMP01000015">
    <property type="protein sequence ID" value="RYR08668.1"/>
    <property type="molecule type" value="Genomic_DNA"/>
</dbReference>
<name>A0A444Z399_ARAHY</name>
<dbReference type="GO" id="GO:0005739">
    <property type="term" value="C:mitochondrion"/>
    <property type="evidence" value="ECO:0007669"/>
    <property type="project" value="TreeGrafter"/>
</dbReference>
<evidence type="ECO:0000313" key="6">
    <source>
        <dbReference type="Proteomes" id="UP000289738"/>
    </source>
</evidence>
<dbReference type="PROSITE" id="PS00099">
    <property type="entry name" value="THIOLASE_3"/>
    <property type="match status" value="1"/>
</dbReference>
<evidence type="ECO:0000313" key="5">
    <source>
        <dbReference type="EMBL" id="RYR08668.1"/>
    </source>
</evidence>
<dbReference type="InterPro" id="IPR016039">
    <property type="entry name" value="Thiolase-like"/>
</dbReference>
<keyword evidence="3" id="KW-0012">Acyltransferase</keyword>
<dbReference type="Gene3D" id="3.40.47.10">
    <property type="match status" value="1"/>
</dbReference>
<gene>
    <name evidence="5" type="ORF">Ahy_B05g076470</name>
</gene>
<dbReference type="PROSITE" id="PS00737">
    <property type="entry name" value="THIOLASE_2"/>
    <property type="match status" value="1"/>
</dbReference>
<dbReference type="Pfam" id="PF02803">
    <property type="entry name" value="Thiolase_C"/>
    <property type="match status" value="1"/>
</dbReference>
<dbReference type="AlphaFoldDB" id="A0A444Z399"/>
<sequence>MNWFMDLTNDGAAAIVLVSEEKARELGLHVIAKIRGFADAAQEPELFTTAPALAIPKAISNAGLEASQIDYYEINEAFSIRNTAPFTHSFLFPLSFVLLISSIQDKLNVHGGAVSLGHPLGCSGARILVTLIGVLRQKNGRYGVAGICNGGGGASALDLYAIQSFERGIAAQNAEAAILLNQDLVFGTTPIKDLVRQMEYTLWHFGLNMLGQSPFCFLNI</sequence>
<dbReference type="InterPro" id="IPR020610">
    <property type="entry name" value="Thiolase_AS"/>
</dbReference>
<dbReference type="InterPro" id="IPR020617">
    <property type="entry name" value="Thiolase_C"/>
</dbReference>
<dbReference type="GO" id="GO:0006635">
    <property type="term" value="P:fatty acid beta-oxidation"/>
    <property type="evidence" value="ECO:0007669"/>
    <property type="project" value="TreeGrafter"/>
</dbReference>
<feature type="domain" description="Thiolase C-terminal" evidence="4">
    <location>
        <begin position="29"/>
        <end position="157"/>
    </location>
</feature>
<dbReference type="Proteomes" id="UP000289738">
    <property type="component" value="Chromosome B05"/>
</dbReference>
<comment type="similarity">
    <text evidence="1">Belongs to the thiolase-like superfamily. Thiolase family.</text>
</comment>
<keyword evidence="6" id="KW-1185">Reference proteome</keyword>
<proteinExistence type="inferred from homology"/>
<keyword evidence="2" id="KW-0808">Transferase</keyword>
<evidence type="ECO:0000259" key="4">
    <source>
        <dbReference type="Pfam" id="PF02803"/>
    </source>
</evidence>
<dbReference type="SUPFAM" id="SSF53901">
    <property type="entry name" value="Thiolase-like"/>
    <property type="match status" value="1"/>
</dbReference>
<comment type="caution">
    <text evidence="5">The sequence shown here is derived from an EMBL/GenBank/DDBJ whole genome shotgun (WGS) entry which is preliminary data.</text>
</comment>
<evidence type="ECO:0000256" key="2">
    <source>
        <dbReference type="ARBA" id="ARBA00022679"/>
    </source>
</evidence>
<reference evidence="5 6" key="1">
    <citation type="submission" date="2019-01" db="EMBL/GenBank/DDBJ databases">
        <title>Sequencing of cultivated peanut Arachis hypogaea provides insights into genome evolution and oil improvement.</title>
        <authorList>
            <person name="Chen X."/>
        </authorList>
    </citation>
    <scope>NUCLEOTIDE SEQUENCE [LARGE SCALE GENOMIC DNA]</scope>
    <source>
        <strain evidence="6">cv. Fuhuasheng</strain>
        <tissue evidence="5">Leaves</tissue>
    </source>
</reference>